<evidence type="ECO:0000313" key="7">
    <source>
        <dbReference type="Proteomes" id="UP000297549"/>
    </source>
</evidence>
<dbReference type="GO" id="GO:0030288">
    <property type="term" value="C:outer membrane-bounded periplasmic space"/>
    <property type="evidence" value="ECO:0007669"/>
    <property type="project" value="TreeGrafter"/>
</dbReference>
<gene>
    <name evidence="6" type="ORF">E5K00_00480</name>
</gene>
<dbReference type="CDD" id="cd02696">
    <property type="entry name" value="MurNAc-LAA"/>
    <property type="match status" value="1"/>
</dbReference>
<proteinExistence type="predicted"/>
<comment type="catalytic activity">
    <reaction evidence="1">
        <text>Hydrolyzes the link between N-acetylmuramoyl residues and L-amino acid residues in certain cell-wall glycopeptides.</text>
        <dbReference type="EC" id="3.5.1.28"/>
    </reaction>
</comment>
<evidence type="ECO:0000259" key="5">
    <source>
        <dbReference type="SMART" id="SM00646"/>
    </source>
</evidence>
<evidence type="ECO:0000313" key="6">
    <source>
        <dbReference type="EMBL" id="TGE23723.1"/>
    </source>
</evidence>
<reference evidence="6 7" key="1">
    <citation type="submission" date="2019-04" db="EMBL/GenBank/DDBJ databases">
        <authorList>
            <person name="Feng G."/>
            <person name="Zhang J."/>
            <person name="Zhu H."/>
        </authorList>
    </citation>
    <scope>NUCLEOTIDE SEQUENCE [LARGE SCALE GENOMIC DNA]</scope>
    <source>
        <strain evidence="6 7">JCM 31653</strain>
    </source>
</reference>
<evidence type="ECO:0000256" key="3">
    <source>
        <dbReference type="ARBA" id="ARBA00022801"/>
    </source>
</evidence>
<dbReference type="AlphaFoldDB" id="A0A4Z0Q3K8"/>
<dbReference type="GO" id="GO:0008745">
    <property type="term" value="F:N-acetylmuramoyl-L-alanine amidase activity"/>
    <property type="evidence" value="ECO:0007669"/>
    <property type="project" value="UniProtKB-EC"/>
</dbReference>
<evidence type="ECO:0000256" key="1">
    <source>
        <dbReference type="ARBA" id="ARBA00001561"/>
    </source>
</evidence>
<dbReference type="Gene3D" id="3.40.630.40">
    <property type="entry name" value="Zn-dependent exopeptidases"/>
    <property type="match status" value="1"/>
</dbReference>
<sequence>MQGFCRWSGSGGRRGGYVLLLSRRPPFYPVLLLRTVSLLLLFCLLSAQAFAQAAYRRVKARNGDGVETLLLRHGLSPGRYGAAFKQLNKKNLTRRHGLITGRTYLLPRPVATRKATVGGSRKNGVKTARVATAAPVVISKTPISNAALFGPRYNLARAGRGPLRGAVFYLSSGHGGPDPGAIGQYGSFQLAEDEYAYDVTVRLARVLLSYGALVYVMVQDPNDGIRDENVLPMDYDEVQYPQLRIPLSQVQRLRQRIAQVNKLYARHKGAYQRLLALHVDSRSVGQNIDVFFYHHPNSATGLRLAKNIHRVFTSRYKRAQPNRPYSGNVSERGTLYEVRNSHAPAVFMELGNIRNQKDQRRFVVADNRQALANWIAEGIIADYRGKQ</sequence>
<keyword evidence="3" id="KW-0378">Hydrolase</keyword>
<dbReference type="GO" id="GO:0009253">
    <property type="term" value="P:peptidoglycan catabolic process"/>
    <property type="evidence" value="ECO:0007669"/>
    <property type="project" value="InterPro"/>
</dbReference>
<dbReference type="EC" id="3.5.1.28" evidence="2"/>
<keyword evidence="4" id="KW-0812">Transmembrane</keyword>
<dbReference type="EMBL" id="SRLC01000001">
    <property type="protein sequence ID" value="TGE23723.1"/>
    <property type="molecule type" value="Genomic_DNA"/>
</dbReference>
<feature type="domain" description="MurNAc-LAA" evidence="5">
    <location>
        <begin position="262"/>
        <end position="380"/>
    </location>
</feature>
<feature type="transmembrane region" description="Helical" evidence="4">
    <location>
        <begin position="27"/>
        <end position="51"/>
    </location>
</feature>
<dbReference type="PANTHER" id="PTHR30404:SF0">
    <property type="entry name" value="N-ACETYLMURAMOYL-L-ALANINE AMIDASE AMIC"/>
    <property type="match status" value="1"/>
</dbReference>
<dbReference type="SMART" id="SM00646">
    <property type="entry name" value="Ami_3"/>
    <property type="match status" value="1"/>
</dbReference>
<evidence type="ECO:0000256" key="4">
    <source>
        <dbReference type="SAM" id="Phobius"/>
    </source>
</evidence>
<dbReference type="SUPFAM" id="SSF53187">
    <property type="entry name" value="Zn-dependent exopeptidases"/>
    <property type="match status" value="1"/>
</dbReference>
<dbReference type="Proteomes" id="UP000297549">
    <property type="component" value="Unassembled WGS sequence"/>
</dbReference>
<comment type="caution">
    <text evidence="6">The sequence shown here is derived from an EMBL/GenBank/DDBJ whole genome shotgun (WGS) entry which is preliminary data.</text>
</comment>
<dbReference type="InterPro" id="IPR050695">
    <property type="entry name" value="N-acetylmuramoyl_amidase_3"/>
</dbReference>
<protein>
    <recommendedName>
        <fullName evidence="2">N-acetylmuramoyl-L-alanine amidase</fullName>
        <ecNumber evidence="2">3.5.1.28</ecNumber>
    </recommendedName>
</protein>
<dbReference type="PANTHER" id="PTHR30404">
    <property type="entry name" value="N-ACETYLMURAMOYL-L-ALANINE AMIDASE"/>
    <property type="match status" value="1"/>
</dbReference>
<organism evidence="6 7">
    <name type="scientific">Hymenobacter aquaticus</name>
    <dbReference type="NCBI Taxonomy" id="1867101"/>
    <lineage>
        <taxon>Bacteria</taxon>
        <taxon>Pseudomonadati</taxon>
        <taxon>Bacteroidota</taxon>
        <taxon>Cytophagia</taxon>
        <taxon>Cytophagales</taxon>
        <taxon>Hymenobacteraceae</taxon>
        <taxon>Hymenobacter</taxon>
    </lineage>
</organism>
<accession>A0A4Z0Q3K8</accession>
<dbReference type="Pfam" id="PF01520">
    <property type="entry name" value="Amidase_3"/>
    <property type="match status" value="1"/>
</dbReference>
<keyword evidence="4" id="KW-1133">Transmembrane helix</keyword>
<keyword evidence="7" id="KW-1185">Reference proteome</keyword>
<dbReference type="InterPro" id="IPR002508">
    <property type="entry name" value="MurNAc-LAA_cat"/>
</dbReference>
<dbReference type="OrthoDB" id="936124at2"/>
<name>A0A4Z0Q3K8_9BACT</name>
<evidence type="ECO:0000256" key="2">
    <source>
        <dbReference type="ARBA" id="ARBA00011901"/>
    </source>
</evidence>
<keyword evidence="4" id="KW-0472">Membrane</keyword>